<name>A0A7R8H998_LEPSM</name>
<dbReference type="CDD" id="cd16147">
    <property type="entry name" value="G6S"/>
    <property type="match status" value="1"/>
</dbReference>
<protein>
    <submittedName>
        <fullName evidence="4">GNS</fullName>
        <ecNumber evidence="4">3.1.6.14</ecNumber>
    </submittedName>
</protein>
<dbReference type="OrthoDB" id="96314at2759"/>
<dbReference type="EC" id="3.1.6.14" evidence="4"/>
<dbReference type="GO" id="GO:0008449">
    <property type="term" value="F:N-acetylglucosamine-6-sulfatase activity"/>
    <property type="evidence" value="ECO:0007669"/>
    <property type="project" value="UniProtKB-EC"/>
</dbReference>
<evidence type="ECO:0000256" key="1">
    <source>
        <dbReference type="ARBA" id="ARBA00001913"/>
    </source>
</evidence>
<dbReference type="PANTHER" id="PTHR43108">
    <property type="entry name" value="N-ACETYLGLUCOSAMINE-6-SULFATASE FAMILY MEMBER"/>
    <property type="match status" value="1"/>
</dbReference>
<evidence type="ECO:0000313" key="4">
    <source>
        <dbReference type="EMBL" id="CAF2945541.1"/>
    </source>
</evidence>
<dbReference type="GO" id="GO:0005539">
    <property type="term" value="F:glycosaminoglycan binding"/>
    <property type="evidence" value="ECO:0007669"/>
    <property type="project" value="TreeGrafter"/>
</dbReference>
<accession>A0A7R8H998</accession>
<proteinExistence type="inferred from homology"/>
<evidence type="ECO:0000259" key="3">
    <source>
        <dbReference type="Pfam" id="PF00884"/>
    </source>
</evidence>
<dbReference type="EMBL" id="HG994584">
    <property type="protein sequence ID" value="CAF2945541.1"/>
    <property type="molecule type" value="Genomic_DNA"/>
</dbReference>
<reference evidence="4" key="1">
    <citation type="submission" date="2021-02" db="EMBL/GenBank/DDBJ databases">
        <authorList>
            <person name="Bekaert M."/>
        </authorList>
    </citation>
    <scope>NUCLEOTIDE SEQUENCE</scope>
    <source>
        <strain evidence="4">IoA-00</strain>
    </source>
</reference>
<dbReference type="AlphaFoldDB" id="A0A7R8H998"/>
<dbReference type="InterPro" id="IPR000917">
    <property type="entry name" value="Sulfatase_N"/>
</dbReference>
<dbReference type="SUPFAM" id="SSF53649">
    <property type="entry name" value="Alkaline phosphatase-like"/>
    <property type="match status" value="1"/>
</dbReference>
<dbReference type="Pfam" id="PF00884">
    <property type="entry name" value="Sulfatase"/>
    <property type="match status" value="1"/>
</dbReference>
<keyword evidence="5" id="KW-1185">Reference proteome</keyword>
<organism evidence="4 5">
    <name type="scientific">Lepeophtheirus salmonis</name>
    <name type="common">Salmon louse</name>
    <name type="synonym">Caligus salmonis</name>
    <dbReference type="NCBI Taxonomy" id="72036"/>
    <lineage>
        <taxon>Eukaryota</taxon>
        <taxon>Metazoa</taxon>
        <taxon>Ecdysozoa</taxon>
        <taxon>Arthropoda</taxon>
        <taxon>Crustacea</taxon>
        <taxon>Multicrustacea</taxon>
        <taxon>Hexanauplia</taxon>
        <taxon>Copepoda</taxon>
        <taxon>Siphonostomatoida</taxon>
        <taxon>Caligidae</taxon>
        <taxon>Lepeophtheirus</taxon>
    </lineage>
</organism>
<dbReference type="PANTHER" id="PTHR43108:SF8">
    <property type="entry name" value="SD21168P"/>
    <property type="match status" value="1"/>
</dbReference>
<gene>
    <name evidence="4" type="ORF">LSAA_10853</name>
</gene>
<evidence type="ECO:0000313" key="5">
    <source>
        <dbReference type="Proteomes" id="UP000675881"/>
    </source>
</evidence>
<keyword evidence="4" id="KW-0378">Hydrolase</keyword>
<dbReference type="Proteomes" id="UP000675881">
    <property type="component" value="Chromosome 5"/>
</dbReference>
<comment type="similarity">
    <text evidence="2">Belongs to the sulfatase family.</text>
</comment>
<dbReference type="InterPro" id="IPR017850">
    <property type="entry name" value="Alkaline_phosphatase_core_sf"/>
</dbReference>
<sequence>MNLPLSLLMLINIYYKTAYFGKYLNQYGRTEKDPLRIPKGWDHWVGLVGNSKYYNYTLSVNGHPERHGDDYEKDYLTDVIKRKSLDFLKSHLESSSSAKNPFLMVLAPPSPHAPFTPAPQYSNRFSDLKAPRIPNFNYVRDIKHWLARKDPLSNQLIDIIDEVFRNRWRTLLSVDDLVDEVMEFLDQKNVLSNTYVIFTSDHGYHLGQYGLVVDKRMPYETDIRIPFFLYGPGILPSTESKDVILNIDIAPTILDMMNVREKRI</sequence>
<dbReference type="Gene3D" id="3.40.720.10">
    <property type="entry name" value="Alkaline Phosphatase, subunit A"/>
    <property type="match status" value="1"/>
</dbReference>
<evidence type="ECO:0000256" key="2">
    <source>
        <dbReference type="ARBA" id="ARBA00008779"/>
    </source>
</evidence>
<feature type="domain" description="Sulfatase N-terminal" evidence="3">
    <location>
        <begin position="15"/>
        <end position="259"/>
    </location>
</feature>
<comment type="cofactor">
    <cofactor evidence="1">
        <name>Ca(2+)</name>
        <dbReference type="ChEBI" id="CHEBI:29108"/>
    </cofactor>
</comment>